<keyword evidence="7 8" id="KW-0133">Cell shape</keyword>
<keyword evidence="9" id="KW-0812">Transmembrane</keyword>
<evidence type="ECO:0000256" key="3">
    <source>
        <dbReference type="ARBA" id="ARBA00022490"/>
    </source>
</evidence>
<dbReference type="EMBL" id="CP097762">
    <property type="protein sequence ID" value="URJ25222.1"/>
    <property type="molecule type" value="Genomic_DNA"/>
</dbReference>
<dbReference type="GO" id="GO:0008764">
    <property type="term" value="F:UDP-N-acetylmuramoylalanine-D-glutamate ligase activity"/>
    <property type="evidence" value="ECO:0007669"/>
    <property type="project" value="UniProtKB-EC"/>
</dbReference>
<keyword evidence="9" id="KW-0472">Membrane</keyword>
<keyword evidence="6 7" id="KW-0067">ATP-binding</keyword>
<dbReference type="PROSITE" id="PS51257">
    <property type="entry name" value="PROKAR_LIPOPROTEIN"/>
    <property type="match status" value="1"/>
</dbReference>
<comment type="function">
    <text evidence="7 8">Cell wall formation. Catalyzes the addition of glutamate to the nucleotide precursor UDP-N-acetylmuramoyl-L-alanine (UMA).</text>
</comment>
<dbReference type="InterPro" id="IPR036565">
    <property type="entry name" value="Mur-like_cat_sf"/>
</dbReference>
<organism evidence="12 13">
    <name type="scientific">Candidatus Blochmannia ocreatus</name>
    <name type="common">nom. nud.</name>
    <dbReference type="NCBI Taxonomy" id="251538"/>
    <lineage>
        <taxon>Bacteria</taxon>
        <taxon>Pseudomonadati</taxon>
        <taxon>Pseudomonadota</taxon>
        <taxon>Gammaproteobacteria</taxon>
        <taxon>Enterobacterales</taxon>
        <taxon>Enterobacteriaceae</taxon>
        <taxon>ant endosymbionts</taxon>
        <taxon>Candidatus Blochmanniella</taxon>
    </lineage>
</organism>
<dbReference type="Pfam" id="PF21799">
    <property type="entry name" value="MurD-like_N"/>
    <property type="match status" value="1"/>
</dbReference>
<keyword evidence="7 8" id="KW-0131">Cell cycle</keyword>
<comment type="catalytic activity">
    <reaction evidence="7 8">
        <text>UDP-N-acetyl-alpha-D-muramoyl-L-alanine + D-glutamate + ATP = UDP-N-acetyl-alpha-D-muramoyl-L-alanyl-D-glutamate + ADP + phosphate + H(+)</text>
        <dbReference type="Rhea" id="RHEA:16429"/>
        <dbReference type="ChEBI" id="CHEBI:15378"/>
        <dbReference type="ChEBI" id="CHEBI:29986"/>
        <dbReference type="ChEBI" id="CHEBI:30616"/>
        <dbReference type="ChEBI" id="CHEBI:43474"/>
        <dbReference type="ChEBI" id="CHEBI:83898"/>
        <dbReference type="ChEBI" id="CHEBI:83900"/>
        <dbReference type="ChEBI" id="CHEBI:456216"/>
        <dbReference type="EC" id="6.3.2.9"/>
    </reaction>
</comment>
<dbReference type="PANTHER" id="PTHR43692">
    <property type="entry name" value="UDP-N-ACETYLMURAMOYLALANINE--D-GLUTAMATE LIGASE"/>
    <property type="match status" value="1"/>
</dbReference>
<dbReference type="InterPro" id="IPR013221">
    <property type="entry name" value="Mur_ligase_cen"/>
</dbReference>
<dbReference type="NCBIfam" id="TIGR01087">
    <property type="entry name" value="murD"/>
    <property type="match status" value="1"/>
</dbReference>
<evidence type="ECO:0000313" key="13">
    <source>
        <dbReference type="Proteomes" id="UP001056834"/>
    </source>
</evidence>
<dbReference type="EC" id="6.3.2.9" evidence="7 8"/>
<dbReference type="RefSeq" id="WP_250223353.1">
    <property type="nucleotide sequence ID" value="NZ_CP097762.1"/>
</dbReference>
<gene>
    <name evidence="7 12" type="primary">murD</name>
    <name evidence="12" type="ORF">M9405_00600</name>
</gene>
<dbReference type="PANTHER" id="PTHR43692:SF1">
    <property type="entry name" value="UDP-N-ACETYLMURAMOYLALANINE--D-GLUTAMATE LIGASE"/>
    <property type="match status" value="1"/>
</dbReference>
<comment type="pathway">
    <text evidence="2 7 8">Cell wall biogenesis; peptidoglycan biosynthesis.</text>
</comment>
<sequence length="440" mass="49091">MNIYRRSKVVIIGLGITGISCVNFFLSRGVVPKVMDTRISPPGINKLPCFIQHCVGKLNETWVLNATLIVISPGVYLYHPTLILAKKLGIEIIGDIELFAREACAPIIAITGSNGKSTVTQLISKMARSMGLNIGLGGNIGIPALSLLHKAYQLYILEISSFQLELTHSLRATIAVILNISEDHIDHYPYGFKQYYLSKQKIYKNASICVINALDILTTPIYHDYNYCISFGEKEYSADYYIKNYKGYDWIVSNEQYILNCSVMKTHNRINYVNALAALALSDIINIPRYIALKVLSQFSGLTHRCQLSYKNRGVSWINDSKATNVGATKEAINNLAIFGTLHLILGGDSKSANFATLAYLIKQHEINIYCFGKDGLLLTELGKNHVFYTNTMLQALCIVRRRLKNKDIVLLSPACSSLDQFPSYKARGAIFTNFAKKFG</sequence>
<dbReference type="Gene3D" id="3.90.190.20">
    <property type="entry name" value="Mur ligase, C-terminal domain"/>
    <property type="match status" value="1"/>
</dbReference>
<keyword evidence="4 7" id="KW-0436">Ligase</keyword>
<evidence type="ECO:0000256" key="2">
    <source>
        <dbReference type="ARBA" id="ARBA00004752"/>
    </source>
</evidence>
<evidence type="ECO:0000256" key="5">
    <source>
        <dbReference type="ARBA" id="ARBA00022741"/>
    </source>
</evidence>
<name>A0ABY4SV47_9ENTR</name>
<dbReference type="Pfam" id="PF08245">
    <property type="entry name" value="Mur_ligase_M"/>
    <property type="match status" value="1"/>
</dbReference>
<keyword evidence="5 7" id="KW-0547">Nucleotide-binding</keyword>
<dbReference type="InterPro" id="IPR005762">
    <property type="entry name" value="MurD"/>
</dbReference>
<evidence type="ECO:0000259" key="10">
    <source>
        <dbReference type="Pfam" id="PF02875"/>
    </source>
</evidence>
<keyword evidence="13" id="KW-1185">Reference proteome</keyword>
<keyword evidence="7 8" id="KW-0961">Cell wall biogenesis/degradation</keyword>
<evidence type="ECO:0000313" key="12">
    <source>
        <dbReference type="EMBL" id="URJ25222.1"/>
    </source>
</evidence>
<proteinExistence type="inferred from homology"/>
<evidence type="ECO:0000256" key="1">
    <source>
        <dbReference type="ARBA" id="ARBA00004496"/>
    </source>
</evidence>
<protein>
    <recommendedName>
        <fullName evidence="7 8">UDP-N-acetylmuramoylalanine--D-glutamate ligase</fullName>
        <ecNumber evidence="7 8">6.3.2.9</ecNumber>
    </recommendedName>
    <alternativeName>
        <fullName evidence="7">D-glutamic acid-adding enzyme</fullName>
    </alternativeName>
    <alternativeName>
        <fullName evidence="7">UDP-N-acetylmuramoyl-L-alanyl-D-glutamate synthetase</fullName>
    </alternativeName>
</protein>
<dbReference type="Gene3D" id="3.40.50.720">
    <property type="entry name" value="NAD(P)-binding Rossmann-like Domain"/>
    <property type="match status" value="1"/>
</dbReference>
<evidence type="ECO:0000256" key="7">
    <source>
        <dbReference type="HAMAP-Rule" id="MF_00639"/>
    </source>
</evidence>
<feature type="binding site" evidence="7">
    <location>
        <begin position="112"/>
        <end position="118"/>
    </location>
    <ligand>
        <name>ATP</name>
        <dbReference type="ChEBI" id="CHEBI:30616"/>
    </ligand>
</feature>
<dbReference type="Pfam" id="PF02875">
    <property type="entry name" value="Mur_ligase_C"/>
    <property type="match status" value="1"/>
</dbReference>
<dbReference type="HAMAP" id="MF_00639">
    <property type="entry name" value="MurD"/>
    <property type="match status" value="1"/>
</dbReference>
<dbReference type="InterPro" id="IPR004101">
    <property type="entry name" value="Mur_ligase_C"/>
</dbReference>
<evidence type="ECO:0000256" key="4">
    <source>
        <dbReference type="ARBA" id="ARBA00022598"/>
    </source>
</evidence>
<keyword evidence="9" id="KW-1133">Transmembrane helix</keyword>
<dbReference type="SUPFAM" id="SSF53623">
    <property type="entry name" value="MurD-like peptide ligases, catalytic domain"/>
    <property type="match status" value="1"/>
</dbReference>
<evidence type="ECO:0000256" key="8">
    <source>
        <dbReference type="RuleBase" id="RU003664"/>
    </source>
</evidence>
<evidence type="ECO:0000256" key="9">
    <source>
        <dbReference type="SAM" id="Phobius"/>
    </source>
</evidence>
<evidence type="ECO:0000259" key="11">
    <source>
        <dbReference type="Pfam" id="PF08245"/>
    </source>
</evidence>
<evidence type="ECO:0000256" key="6">
    <source>
        <dbReference type="ARBA" id="ARBA00022840"/>
    </source>
</evidence>
<keyword evidence="7 8" id="KW-0132">Cell division</keyword>
<keyword evidence="3 7" id="KW-0963">Cytoplasm</keyword>
<feature type="domain" description="Mur ligase C-terminal" evidence="10">
    <location>
        <begin position="304"/>
        <end position="416"/>
    </location>
</feature>
<dbReference type="SUPFAM" id="SSF53244">
    <property type="entry name" value="MurD-like peptide ligases, peptide-binding domain"/>
    <property type="match status" value="1"/>
</dbReference>
<comment type="similarity">
    <text evidence="7">Belongs to the MurCDEF family.</text>
</comment>
<dbReference type="InterPro" id="IPR036615">
    <property type="entry name" value="Mur_ligase_C_dom_sf"/>
</dbReference>
<comment type="subcellular location">
    <subcellularLocation>
        <location evidence="1 7 8">Cytoplasm</location>
    </subcellularLocation>
</comment>
<feature type="transmembrane region" description="Helical" evidence="9">
    <location>
        <begin position="9"/>
        <end position="26"/>
    </location>
</feature>
<feature type="domain" description="Mur ligase central" evidence="11">
    <location>
        <begin position="110"/>
        <end position="278"/>
    </location>
</feature>
<dbReference type="Proteomes" id="UP001056834">
    <property type="component" value="Chromosome"/>
</dbReference>
<keyword evidence="7 8" id="KW-0573">Peptidoglycan synthesis</keyword>
<reference evidence="12" key="1">
    <citation type="submission" date="2022-05" db="EMBL/GenBank/DDBJ databases">
        <title>Impact of host demography and evolutionary history on endosymbiont molecular evolution: a test in carpenter ants (Genus Camponotus) and their Blochmannia endosymbionts.</title>
        <authorList>
            <person name="Manthey J.D."/>
            <person name="Giron J.C."/>
            <person name="Hruska J.P."/>
        </authorList>
    </citation>
    <scope>NUCLEOTIDE SEQUENCE</scope>
    <source>
        <strain evidence="12">C-006</strain>
    </source>
</reference>
<dbReference type="SUPFAM" id="SSF51984">
    <property type="entry name" value="MurCD N-terminal domain"/>
    <property type="match status" value="1"/>
</dbReference>
<accession>A0ABY4SV47</accession>
<dbReference type="Gene3D" id="3.40.1190.10">
    <property type="entry name" value="Mur-like, catalytic domain"/>
    <property type="match status" value="1"/>
</dbReference>